<keyword evidence="14" id="KW-0966">Cell projection</keyword>
<feature type="region of interest" description="Disordered" evidence="10">
    <location>
        <begin position="482"/>
        <end position="503"/>
    </location>
</feature>
<comment type="subcellular location">
    <subcellularLocation>
        <location evidence="1 9">Bacterial flagellum basal body</location>
    </subcellularLocation>
    <subcellularLocation>
        <location evidence="2">Cell membrane</location>
        <topology evidence="2">Multi-pass membrane protein</topology>
    </subcellularLocation>
</comment>
<dbReference type="PIRSF" id="PIRSF004862">
    <property type="entry name" value="FliF"/>
    <property type="match status" value="1"/>
</dbReference>
<keyword evidence="7 11" id="KW-0472">Membrane</keyword>
<evidence type="ECO:0000256" key="6">
    <source>
        <dbReference type="ARBA" id="ARBA00022989"/>
    </source>
</evidence>
<dbReference type="Pfam" id="PF01514">
    <property type="entry name" value="YscJ_FliF"/>
    <property type="match status" value="1"/>
</dbReference>
<comment type="function">
    <text evidence="9">The M ring may be actively involved in energy transduction.</text>
</comment>
<feature type="domain" description="Flagellar M-ring C-terminal" evidence="13">
    <location>
        <begin position="258"/>
        <end position="412"/>
    </location>
</feature>
<keyword evidence="5 11" id="KW-0812">Transmembrane</keyword>
<feature type="domain" description="Flagellar M-ring N-terminal" evidence="12">
    <location>
        <begin position="52"/>
        <end position="227"/>
    </location>
</feature>
<dbReference type="NCBIfam" id="TIGR00206">
    <property type="entry name" value="fliF"/>
    <property type="match status" value="1"/>
</dbReference>
<evidence type="ECO:0000259" key="12">
    <source>
        <dbReference type="Pfam" id="PF01514"/>
    </source>
</evidence>
<evidence type="ECO:0000259" key="13">
    <source>
        <dbReference type="Pfam" id="PF08345"/>
    </source>
</evidence>
<comment type="similarity">
    <text evidence="3 9">Belongs to the FliF family.</text>
</comment>
<keyword evidence="4" id="KW-1003">Cell membrane</keyword>
<evidence type="ECO:0000313" key="14">
    <source>
        <dbReference type="EMBL" id="AOJ05988.1"/>
    </source>
</evidence>
<dbReference type="AlphaFoldDB" id="A0A1B4FQP8"/>
<evidence type="ECO:0000256" key="2">
    <source>
        <dbReference type="ARBA" id="ARBA00004651"/>
    </source>
</evidence>
<keyword evidence="6 11" id="KW-1133">Transmembrane helix</keyword>
<dbReference type="GO" id="GO:0005886">
    <property type="term" value="C:plasma membrane"/>
    <property type="evidence" value="ECO:0007669"/>
    <property type="project" value="UniProtKB-SubCell"/>
</dbReference>
<accession>A0A1B4FQP8</accession>
<keyword evidence="8 9" id="KW-0975">Bacterial flagellum</keyword>
<sequence length="561" mass="60082">MLARLKAAVASRLPASLSVALPSPATLSKLMPVAVLAIALTALATAYLRYDEANYKPVFGSREPVQLSQLASVLDGERIPYRIHPDTGQVLVSRADLARARMILAAKGVTGQPAPGLEQIDRDDPLGTSQFVQDVRFRRGLESELAQSIMTMEAVEKARVHLSIAKSSSFVMMDGEKSSASVMLALKPGRRLGKEQIAAILNLVAGSVPNLAPSRVSVVDQTGAFLSARVDLDDDFGDSNDAAARFRDETIRSVQDLLAPTLGIDNFRVSVTAAVNNDRVEEMREQFGEAPKVTNEATRDEQNRDRIALGVPGSLSNRPVDAPASAPQADGGVQRHATTRQYAYDRNVTQIKHSRGRLEKLSVAVVLNNAVSPVKGKPWSAEQLAHIEQILRNGLGVDAQRGDQLVVSSLDFPAPNAPQPWWRERETLEQGGWYVAYAIGALLLYLLVARPLLRTLQQWAGHRYGRGAASPAVGAAAAPALAGGSTSAGRAGEPGASDAALPDGRPRLASVMPFLDDVELPPADSGVEVLTDHLRTLSQKAPERVAEVVKQWIRSNGNASS</sequence>
<name>A0A1B4FQP8_9BURK</name>
<dbReference type="InterPro" id="IPR043427">
    <property type="entry name" value="YscJ/FliF"/>
</dbReference>
<evidence type="ECO:0000256" key="4">
    <source>
        <dbReference type="ARBA" id="ARBA00022475"/>
    </source>
</evidence>
<dbReference type="InterPro" id="IPR000067">
    <property type="entry name" value="FlgMring_FliF"/>
</dbReference>
<keyword evidence="14" id="KW-0969">Cilium</keyword>
<dbReference type="PANTHER" id="PTHR30046:SF0">
    <property type="entry name" value="FLAGELLAR M-RING PROTEIN"/>
    <property type="match status" value="1"/>
</dbReference>
<dbReference type="EMBL" id="CP013388">
    <property type="protein sequence ID" value="AOJ05988.1"/>
    <property type="molecule type" value="Genomic_DNA"/>
</dbReference>
<feature type="transmembrane region" description="Helical" evidence="11">
    <location>
        <begin position="431"/>
        <end position="448"/>
    </location>
</feature>
<reference evidence="14 15" key="1">
    <citation type="submission" date="2015-12" db="EMBL/GenBank/DDBJ databases">
        <title>Diversity of Burkholderia near neighbor genomes.</title>
        <authorList>
            <person name="Sahl J."/>
            <person name="Wagner D."/>
            <person name="Keim P."/>
        </authorList>
    </citation>
    <scope>NUCLEOTIDE SEQUENCE [LARGE SCALE GENOMIC DNA]</scope>
    <source>
        <strain evidence="14 15">BDU8</strain>
    </source>
</reference>
<evidence type="ECO:0000256" key="9">
    <source>
        <dbReference type="PIRNR" id="PIRNR004862"/>
    </source>
</evidence>
<keyword evidence="14" id="KW-0282">Flagellum</keyword>
<evidence type="ECO:0000256" key="3">
    <source>
        <dbReference type="ARBA" id="ARBA00007971"/>
    </source>
</evidence>
<gene>
    <name evidence="14" type="ORF">WS71_00600</name>
</gene>
<dbReference type="GO" id="GO:0071973">
    <property type="term" value="P:bacterial-type flagellum-dependent cell motility"/>
    <property type="evidence" value="ECO:0007669"/>
    <property type="project" value="InterPro"/>
</dbReference>
<feature type="region of interest" description="Disordered" evidence="10">
    <location>
        <begin position="310"/>
        <end position="336"/>
    </location>
</feature>
<evidence type="ECO:0000313" key="15">
    <source>
        <dbReference type="Proteomes" id="UP000067711"/>
    </source>
</evidence>
<dbReference type="InterPro" id="IPR006182">
    <property type="entry name" value="FliF_N_dom"/>
</dbReference>
<dbReference type="Gene3D" id="3.30.300.30">
    <property type="match status" value="1"/>
</dbReference>
<dbReference type="GO" id="GO:0003774">
    <property type="term" value="F:cytoskeletal motor activity"/>
    <property type="evidence" value="ECO:0007669"/>
    <property type="project" value="InterPro"/>
</dbReference>
<dbReference type="Pfam" id="PF08345">
    <property type="entry name" value="YscJ_FliF_C"/>
    <property type="match status" value="1"/>
</dbReference>
<dbReference type="Proteomes" id="UP000067711">
    <property type="component" value="Chromosome 2"/>
</dbReference>
<dbReference type="PRINTS" id="PR01009">
    <property type="entry name" value="FLGMRINGFLIF"/>
</dbReference>
<dbReference type="InterPro" id="IPR013556">
    <property type="entry name" value="Flag_M-ring_C"/>
</dbReference>
<protein>
    <recommendedName>
        <fullName evidence="9">Flagellar M-ring protein</fullName>
    </recommendedName>
</protein>
<evidence type="ECO:0000256" key="10">
    <source>
        <dbReference type="SAM" id="MobiDB-lite"/>
    </source>
</evidence>
<evidence type="ECO:0000256" key="5">
    <source>
        <dbReference type="ARBA" id="ARBA00022692"/>
    </source>
</evidence>
<dbReference type="GO" id="GO:0009431">
    <property type="term" value="C:bacterial-type flagellum basal body, MS ring"/>
    <property type="evidence" value="ECO:0007669"/>
    <property type="project" value="InterPro"/>
</dbReference>
<dbReference type="PANTHER" id="PTHR30046">
    <property type="entry name" value="FLAGELLAR M-RING PROTEIN"/>
    <property type="match status" value="1"/>
</dbReference>
<evidence type="ECO:0000256" key="8">
    <source>
        <dbReference type="ARBA" id="ARBA00023143"/>
    </source>
</evidence>
<dbReference type="InterPro" id="IPR045851">
    <property type="entry name" value="AMP-bd_C_sf"/>
</dbReference>
<evidence type="ECO:0000256" key="7">
    <source>
        <dbReference type="ARBA" id="ARBA00023136"/>
    </source>
</evidence>
<evidence type="ECO:0000256" key="11">
    <source>
        <dbReference type="SAM" id="Phobius"/>
    </source>
</evidence>
<proteinExistence type="inferred from homology"/>
<organism evidence="14 15">
    <name type="scientific">Burkholderia mayonis</name>
    <dbReference type="NCBI Taxonomy" id="1385591"/>
    <lineage>
        <taxon>Bacteria</taxon>
        <taxon>Pseudomonadati</taxon>
        <taxon>Pseudomonadota</taxon>
        <taxon>Betaproteobacteria</taxon>
        <taxon>Burkholderiales</taxon>
        <taxon>Burkholderiaceae</taxon>
        <taxon>Burkholderia</taxon>
        <taxon>pseudomallei group</taxon>
    </lineage>
</organism>
<evidence type="ECO:0000256" key="1">
    <source>
        <dbReference type="ARBA" id="ARBA00004117"/>
    </source>
</evidence>